<dbReference type="CDD" id="cd10527">
    <property type="entry name" value="SET_LSMT"/>
    <property type="match status" value="1"/>
</dbReference>
<proteinExistence type="predicted"/>
<protein>
    <recommendedName>
        <fullName evidence="3">SET domain-containing protein</fullName>
    </recommendedName>
</protein>
<reference evidence="1 2" key="1">
    <citation type="submission" date="2023-05" db="EMBL/GenBank/DDBJ databases">
        <title>A 100% complete, gapless, phased diploid assembly of the Scenedesmus obliquus UTEX 3031 genome.</title>
        <authorList>
            <person name="Biondi T.C."/>
            <person name="Hanschen E.R."/>
            <person name="Kwon T."/>
            <person name="Eng W."/>
            <person name="Kruse C.P.S."/>
            <person name="Koehler S.I."/>
            <person name="Kunde Y."/>
            <person name="Gleasner C.D."/>
            <person name="You Mak K.T."/>
            <person name="Polle J."/>
            <person name="Hovde B.T."/>
            <person name="Starkenburg S.R."/>
        </authorList>
    </citation>
    <scope>NUCLEOTIDE SEQUENCE [LARGE SCALE GENOMIC DNA]</scope>
    <source>
        <strain evidence="1 2">DOE0152z</strain>
    </source>
</reference>
<organism evidence="1 2">
    <name type="scientific">Tetradesmus obliquus</name>
    <name type="common">Green alga</name>
    <name type="synonym">Acutodesmus obliquus</name>
    <dbReference type="NCBI Taxonomy" id="3088"/>
    <lineage>
        <taxon>Eukaryota</taxon>
        <taxon>Viridiplantae</taxon>
        <taxon>Chlorophyta</taxon>
        <taxon>core chlorophytes</taxon>
        <taxon>Chlorophyceae</taxon>
        <taxon>CS clade</taxon>
        <taxon>Sphaeropleales</taxon>
        <taxon>Scenedesmaceae</taxon>
        <taxon>Tetradesmus</taxon>
    </lineage>
</organism>
<dbReference type="PANTHER" id="PTHR13271:SF140">
    <property type="entry name" value="SET DOMAIN-CONTAINING PROTEIN"/>
    <property type="match status" value="1"/>
</dbReference>
<dbReference type="Gene3D" id="3.90.1410.10">
    <property type="entry name" value="set domain protein methyltransferase, domain 1"/>
    <property type="match status" value="1"/>
</dbReference>
<keyword evidence="2" id="KW-1185">Reference proteome</keyword>
<sequence length="453" mass="48041">MSAVQLSCPPLPALRTGHRRAATRCHAVTTTDKPSTASAVLGWATCKDLRYEQLPVQVQQHPQYGRCLVALQDIAADEVVLSVPTDRVFASQAADDLQMHWAAEMGLRLLQERHAHRHSSSSSSSGGFWGTWVDSLPASVVTPVEFTAAEVQQLVMPSAVQAVLNMRACLEDCYCELEQQLQQIGCGWQDFLWAVQVLHSRCFFEPTSQRHLAVPGIDMCNHSSTAPNASVRMLHSPGACQGLAALEEVAPAVAAAACGSYFQLLAGPEGIAAGQQACPSTVCKAKFDNAYPAPTDCCVHDYKANPKCKWGGTPVSWTQVRTCSAGGASYSVLTQGNFQGPPPSSAECRCANTVAAPSGGSQATTKPLQVSSSVTLKPQADKDMAGNDIGCSGQSFCKVCGGLEAVRAACAKQQPSCKALTFNPLEGCGYLKKAAGALASRQGWVTYVQYTPK</sequence>
<evidence type="ECO:0000313" key="2">
    <source>
        <dbReference type="Proteomes" id="UP001244341"/>
    </source>
</evidence>
<evidence type="ECO:0000313" key="1">
    <source>
        <dbReference type="EMBL" id="WIA14769.1"/>
    </source>
</evidence>
<dbReference type="InterPro" id="IPR046341">
    <property type="entry name" value="SET_dom_sf"/>
</dbReference>
<dbReference type="PANTHER" id="PTHR13271">
    <property type="entry name" value="UNCHARACTERIZED PUTATIVE METHYLTRANSFERASE"/>
    <property type="match status" value="1"/>
</dbReference>
<dbReference type="SUPFAM" id="SSF82199">
    <property type="entry name" value="SET domain"/>
    <property type="match status" value="1"/>
</dbReference>
<dbReference type="Proteomes" id="UP001244341">
    <property type="component" value="Chromosome 5b"/>
</dbReference>
<name>A0ABY8U006_TETOB</name>
<gene>
    <name evidence="1" type="ORF">OEZ85_003254</name>
</gene>
<dbReference type="InterPro" id="IPR050600">
    <property type="entry name" value="SETD3_SETD6_MTase"/>
</dbReference>
<dbReference type="EMBL" id="CP126212">
    <property type="protein sequence ID" value="WIA14769.1"/>
    <property type="molecule type" value="Genomic_DNA"/>
</dbReference>
<accession>A0ABY8U006</accession>
<evidence type="ECO:0008006" key="3">
    <source>
        <dbReference type="Google" id="ProtNLM"/>
    </source>
</evidence>